<dbReference type="InterPro" id="IPR003346">
    <property type="entry name" value="Transposase_20"/>
</dbReference>
<sequence length="410" mass="46788">MKLFVGIDVSSKDLVTSMISEETCDVVFQGNFVNDLKGATELKAIIINTANSNHLDQVVIGMEATSIYSFHPAMFFQEDADLKKLNTQSVVIDPKKTKRYHDVFAEDKNDQIDAFYIADFLRVGRYSTGIVRQENYIALQRLTRSRYELVQSLVRAKQHFIENLYYKLNKLVISDELNTSVFGSTMMSLLTEDMTTDDLLNISINDLADYLNEHGRGRFANPEALAKTIQKAVRTSYRLDKVIANSVDTVLSVYAEEIKAFQKMIKDLDKAIEEVTKVIGKEEEVLRSIPGIGPVYAAGILAEIGQIDRFDNEAKLAKYAGLSWREKQSGGYASDNTPLKRTGNAYLRYYLVEAANRVRIQDPVLGEYYQRKYKEVKHTPSKRALVLTARKLIRVIFFLLKNHQIYQEKR</sequence>
<reference evidence="3 5" key="1">
    <citation type="submission" date="2018-03" db="EMBL/GenBank/DDBJ databases">
        <title>Complete Genome Sequence of the Chinese traditional Highland Barley wine Isolate Lactobacillus reuteri WHH1689.</title>
        <authorList>
            <person name="Chen S."/>
            <person name="Chen L."/>
            <person name="Chen L."/>
            <person name="Li Y."/>
        </authorList>
    </citation>
    <scope>NUCLEOTIDE SEQUENCE [LARGE SCALE GENOMIC DNA]</scope>
    <source>
        <strain evidence="3 5">WHH1689</strain>
    </source>
</reference>
<dbReference type="Pfam" id="PF01548">
    <property type="entry name" value="DEDD_Tnp_IS110"/>
    <property type="match status" value="1"/>
</dbReference>
<dbReference type="InterPro" id="IPR047650">
    <property type="entry name" value="Transpos_IS110"/>
</dbReference>
<evidence type="ECO:0000313" key="5">
    <source>
        <dbReference type="Proteomes" id="UP000244369"/>
    </source>
</evidence>
<evidence type="ECO:0000313" key="3">
    <source>
        <dbReference type="EMBL" id="AWD62576.1"/>
    </source>
</evidence>
<dbReference type="GO" id="GO:0006313">
    <property type="term" value="P:DNA transposition"/>
    <property type="evidence" value="ECO:0007669"/>
    <property type="project" value="InterPro"/>
</dbReference>
<gene>
    <name evidence="3" type="ORF">LWHH1689_1271</name>
    <name evidence="4" type="ORF">LWHH1689_2130</name>
</gene>
<feature type="domain" description="Transposase IS110-like N-terminal" evidence="1">
    <location>
        <begin position="5"/>
        <end position="164"/>
    </location>
</feature>
<dbReference type="PANTHER" id="PTHR33055:SF15">
    <property type="entry name" value="TRANSPOSASE-RELATED"/>
    <property type="match status" value="1"/>
</dbReference>
<name>A0A2S1ERP2_LIMRT</name>
<proteinExistence type="predicted"/>
<evidence type="ECO:0000313" key="4">
    <source>
        <dbReference type="EMBL" id="AWD63411.1"/>
    </source>
</evidence>
<accession>A0A2S1ERP2</accession>
<feature type="domain" description="Transposase IS116/IS110/IS902 C-terminal" evidence="2">
    <location>
        <begin position="284"/>
        <end position="370"/>
    </location>
</feature>
<dbReference type="PANTHER" id="PTHR33055">
    <property type="entry name" value="TRANSPOSASE FOR INSERTION SEQUENCE ELEMENT IS1111A"/>
    <property type="match status" value="1"/>
</dbReference>
<dbReference type="Proteomes" id="UP000244369">
    <property type="component" value="Chromosome"/>
</dbReference>
<dbReference type="AlphaFoldDB" id="A0A2S1ERP2"/>
<dbReference type="InterPro" id="IPR002525">
    <property type="entry name" value="Transp_IS110-like_N"/>
</dbReference>
<dbReference type="Pfam" id="PF02371">
    <property type="entry name" value="Transposase_20"/>
    <property type="match status" value="1"/>
</dbReference>
<dbReference type="GO" id="GO:0003677">
    <property type="term" value="F:DNA binding"/>
    <property type="evidence" value="ECO:0007669"/>
    <property type="project" value="InterPro"/>
</dbReference>
<evidence type="ECO:0000259" key="1">
    <source>
        <dbReference type="Pfam" id="PF01548"/>
    </source>
</evidence>
<dbReference type="NCBIfam" id="NF033542">
    <property type="entry name" value="transpos_IS110"/>
    <property type="match status" value="1"/>
</dbReference>
<organism evidence="3 5">
    <name type="scientific">Limosilactobacillus reuteri</name>
    <name type="common">Lactobacillus reuteri</name>
    <dbReference type="NCBI Taxonomy" id="1598"/>
    <lineage>
        <taxon>Bacteria</taxon>
        <taxon>Bacillati</taxon>
        <taxon>Bacillota</taxon>
        <taxon>Bacilli</taxon>
        <taxon>Lactobacillales</taxon>
        <taxon>Lactobacillaceae</taxon>
        <taxon>Limosilactobacillus</taxon>
    </lineage>
</organism>
<dbReference type="EMBL" id="CP027805">
    <property type="protein sequence ID" value="AWD62576.1"/>
    <property type="molecule type" value="Genomic_DNA"/>
</dbReference>
<dbReference type="GO" id="GO:0004803">
    <property type="term" value="F:transposase activity"/>
    <property type="evidence" value="ECO:0007669"/>
    <property type="project" value="InterPro"/>
</dbReference>
<protein>
    <submittedName>
        <fullName evidence="3">IS116/IS110/IS902 family transposase</fullName>
    </submittedName>
</protein>
<dbReference type="EMBL" id="CP027805">
    <property type="protein sequence ID" value="AWD63411.1"/>
    <property type="molecule type" value="Genomic_DNA"/>
</dbReference>
<evidence type="ECO:0000259" key="2">
    <source>
        <dbReference type="Pfam" id="PF02371"/>
    </source>
</evidence>